<evidence type="ECO:0000256" key="6">
    <source>
        <dbReference type="ARBA" id="ARBA00023136"/>
    </source>
</evidence>
<dbReference type="CDD" id="cd06261">
    <property type="entry name" value="TM_PBP2"/>
    <property type="match status" value="1"/>
</dbReference>
<dbReference type="Gene3D" id="1.10.3720.10">
    <property type="entry name" value="MetI-like"/>
    <property type="match status" value="1"/>
</dbReference>
<proteinExistence type="inferred from homology"/>
<evidence type="ECO:0000256" key="1">
    <source>
        <dbReference type="ARBA" id="ARBA00004651"/>
    </source>
</evidence>
<feature type="transmembrane region" description="Helical" evidence="7">
    <location>
        <begin position="137"/>
        <end position="156"/>
    </location>
</feature>
<comment type="caution">
    <text evidence="9">The sequence shown here is derived from an EMBL/GenBank/DDBJ whole genome shotgun (WGS) entry which is preliminary data.</text>
</comment>
<keyword evidence="5 7" id="KW-1133">Transmembrane helix</keyword>
<keyword evidence="3" id="KW-1003">Cell membrane</keyword>
<evidence type="ECO:0000259" key="8">
    <source>
        <dbReference type="PROSITE" id="PS50928"/>
    </source>
</evidence>
<evidence type="ECO:0000313" key="10">
    <source>
        <dbReference type="Proteomes" id="UP001596189"/>
    </source>
</evidence>
<dbReference type="RefSeq" id="WP_345716452.1">
    <property type="nucleotide sequence ID" value="NZ_BAABFP010000005.1"/>
</dbReference>
<name>A0ABW1J8I4_9ACTN</name>
<dbReference type="PROSITE" id="PS50928">
    <property type="entry name" value="ABC_TM1"/>
    <property type="match status" value="1"/>
</dbReference>
<dbReference type="SUPFAM" id="SSF161098">
    <property type="entry name" value="MetI-like"/>
    <property type="match status" value="1"/>
</dbReference>
<dbReference type="NCBIfam" id="TIGR01726">
    <property type="entry name" value="HEQRo_perm_3TM"/>
    <property type="match status" value="1"/>
</dbReference>
<keyword evidence="10" id="KW-1185">Reference proteome</keyword>
<feature type="transmembrane region" description="Helical" evidence="7">
    <location>
        <begin position="74"/>
        <end position="94"/>
    </location>
</feature>
<comment type="subcellular location">
    <subcellularLocation>
        <location evidence="1 7">Cell membrane</location>
        <topology evidence="1 7">Multi-pass membrane protein</topology>
    </subcellularLocation>
</comment>
<keyword evidence="6 7" id="KW-0472">Membrane</keyword>
<keyword evidence="4 7" id="KW-0812">Transmembrane</keyword>
<evidence type="ECO:0000256" key="5">
    <source>
        <dbReference type="ARBA" id="ARBA00022989"/>
    </source>
</evidence>
<feature type="transmembrane region" description="Helical" evidence="7">
    <location>
        <begin position="20"/>
        <end position="42"/>
    </location>
</feature>
<feature type="transmembrane region" description="Helical" evidence="7">
    <location>
        <begin position="106"/>
        <end position="125"/>
    </location>
</feature>
<feature type="transmembrane region" description="Helical" evidence="7">
    <location>
        <begin position="237"/>
        <end position="262"/>
    </location>
</feature>
<protein>
    <submittedName>
        <fullName evidence="9">Amino acid ABC transporter permease</fullName>
    </submittedName>
</protein>
<gene>
    <name evidence="9" type="ORF">ACFQDO_00335</name>
</gene>
<dbReference type="InterPro" id="IPR035906">
    <property type="entry name" value="MetI-like_sf"/>
</dbReference>
<dbReference type="InterPro" id="IPR000515">
    <property type="entry name" value="MetI-like"/>
</dbReference>
<keyword evidence="2 7" id="KW-0813">Transport</keyword>
<dbReference type="Pfam" id="PF00528">
    <property type="entry name" value="BPD_transp_1"/>
    <property type="match status" value="1"/>
</dbReference>
<organism evidence="9 10">
    <name type="scientific">Angustibacter luteus</name>
    <dbReference type="NCBI Taxonomy" id="658456"/>
    <lineage>
        <taxon>Bacteria</taxon>
        <taxon>Bacillati</taxon>
        <taxon>Actinomycetota</taxon>
        <taxon>Actinomycetes</taxon>
        <taxon>Kineosporiales</taxon>
        <taxon>Kineosporiaceae</taxon>
    </lineage>
</organism>
<reference evidence="10" key="1">
    <citation type="journal article" date="2019" name="Int. J. Syst. Evol. Microbiol.">
        <title>The Global Catalogue of Microorganisms (GCM) 10K type strain sequencing project: providing services to taxonomists for standard genome sequencing and annotation.</title>
        <authorList>
            <consortium name="The Broad Institute Genomics Platform"/>
            <consortium name="The Broad Institute Genome Sequencing Center for Infectious Disease"/>
            <person name="Wu L."/>
            <person name="Ma J."/>
        </authorList>
    </citation>
    <scope>NUCLEOTIDE SEQUENCE [LARGE SCALE GENOMIC DNA]</scope>
    <source>
        <strain evidence="10">KACC 14249</strain>
    </source>
</reference>
<evidence type="ECO:0000313" key="9">
    <source>
        <dbReference type="EMBL" id="MFC6005564.1"/>
    </source>
</evidence>
<dbReference type="InterPro" id="IPR043429">
    <property type="entry name" value="ArtM/GltK/GlnP/TcyL/YhdX-like"/>
</dbReference>
<comment type="similarity">
    <text evidence="7">Belongs to the binding-protein-dependent transport system permease family.</text>
</comment>
<feature type="transmembrane region" description="Helical" evidence="7">
    <location>
        <begin position="193"/>
        <end position="217"/>
    </location>
</feature>
<dbReference type="InterPro" id="IPR010065">
    <property type="entry name" value="AA_ABC_transptr_permease_3TM"/>
</dbReference>
<dbReference type="Proteomes" id="UP001596189">
    <property type="component" value="Unassembled WGS sequence"/>
</dbReference>
<sequence>MSTSTVLYDAPGPRAKRRHLGLGVVTSLVVIVLVAVVVWRLLATDQFSQARVAQFQYAEVQRELLRGYVATLKAAAIASVLALLLGAVLAAGRLSDHRFLRLPASTLVELFRAIPLLILMFFFYYGSLEYGLGLSPMWAVILGLMLYNGSVLAEIFRAGIVAVPRGQSEAAYAIGLRKGQVMRQVLLPQAVRSMLPAIISQLVVLLKDTALGFILTYNELLYVAKQIGGRGAFDFPYVLTYLIVAAVYIATCVVLSLLASWLEKRSRRSRRSTTTALLEDAAAPTT</sequence>
<feature type="domain" description="ABC transmembrane type-1" evidence="8">
    <location>
        <begin position="68"/>
        <end position="259"/>
    </location>
</feature>
<dbReference type="PANTHER" id="PTHR30614:SF21">
    <property type="entry name" value="AMINO ACID ABC TRANSPORTER PERMEASE"/>
    <property type="match status" value="1"/>
</dbReference>
<evidence type="ECO:0000256" key="7">
    <source>
        <dbReference type="RuleBase" id="RU363032"/>
    </source>
</evidence>
<dbReference type="PANTHER" id="PTHR30614">
    <property type="entry name" value="MEMBRANE COMPONENT OF AMINO ACID ABC TRANSPORTER"/>
    <property type="match status" value="1"/>
</dbReference>
<evidence type="ECO:0000256" key="2">
    <source>
        <dbReference type="ARBA" id="ARBA00022448"/>
    </source>
</evidence>
<dbReference type="EMBL" id="JBHSRD010000002">
    <property type="protein sequence ID" value="MFC6005564.1"/>
    <property type="molecule type" value="Genomic_DNA"/>
</dbReference>
<accession>A0ABW1J8I4</accession>
<evidence type="ECO:0000256" key="4">
    <source>
        <dbReference type="ARBA" id="ARBA00022692"/>
    </source>
</evidence>
<evidence type="ECO:0000256" key="3">
    <source>
        <dbReference type="ARBA" id="ARBA00022475"/>
    </source>
</evidence>